<dbReference type="Proteomes" id="UP001592528">
    <property type="component" value="Unassembled WGS sequence"/>
</dbReference>
<protein>
    <submittedName>
        <fullName evidence="1">Uncharacterized protein</fullName>
    </submittedName>
</protein>
<gene>
    <name evidence="1" type="ORF">ACEZDJ_16895</name>
</gene>
<keyword evidence="2" id="KW-1185">Reference proteome</keyword>
<evidence type="ECO:0000313" key="2">
    <source>
        <dbReference type="Proteomes" id="UP001592528"/>
    </source>
</evidence>
<accession>A0ABV6UND9</accession>
<evidence type="ECO:0000313" key="1">
    <source>
        <dbReference type="EMBL" id="MFC1402969.1"/>
    </source>
</evidence>
<name>A0ABV6UND9_9ACTN</name>
<dbReference type="EMBL" id="JBHEZZ010000008">
    <property type="protein sequence ID" value="MFC1402969.1"/>
    <property type="molecule type" value="Genomic_DNA"/>
</dbReference>
<comment type="caution">
    <text evidence="1">The sequence shown here is derived from an EMBL/GenBank/DDBJ whole genome shotgun (WGS) entry which is preliminary data.</text>
</comment>
<sequence>MSASRFPQELLRAQRQVWASEAASRAFVLAGPDSPVAQWPLPRQEEYRRLRAAHEQALRAVREHPLMVDAIEDHHWAATIQALSAAARAEERMAAA</sequence>
<reference evidence="1 2" key="1">
    <citation type="submission" date="2024-09" db="EMBL/GenBank/DDBJ databases">
        <authorList>
            <person name="Lee S.D."/>
        </authorList>
    </citation>
    <scope>NUCLEOTIDE SEQUENCE [LARGE SCALE GENOMIC DNA]</scope>
    <source>
        <strain evidence="1 2">N1-5</strain>
    </source>
</reference>
<dbReference type="RefSeq" id="WP_030249121.1">
    <property type="nucleotide sequence ID" value="NZ_JBHEZZ010000008.1"/>
</dbReference>
<proteinExistence type="predicted"/>
<organism evidence="1 2">
    <name type="scientific">Streptacidiphilus cavernicola</name>
    <dbReference type="NCBI Taxonomy" id="3342716"/>
    <lineage>
        <taxon>Bacteria</taxon>
        <taxon>Bacillati</taxon>
        <taxon>Actinomycetota</taxon>
        <taxon>Actinomycetes</taxon>
        <taxon>Kitasatosporales</taxon>
        <taxon>Streptomycetaceae</taxon>
        <taxon>Streptacidiphilus</taxon>
    </lineage>
</organism>